<protein>
    <recommendedName>
        <fullName evidence="4">WG repeat-containing protein</fullName>
    </recommendedName>
</protein>
<dbReference type="InterPro" id="IPR032774">
    <property type="entry name" value="WG_beta_rep"/>
</dbReference>
<organism evidence="2 3">
    <name type="scientific">Paenibacillus plantiphilus</name>
    <dbReference type="NCBI Taxonomy" id="2905650"/>
    <lineage>
        <taxon>Bacteria</taxon>
        <taxon>Bacillati</taxon>
        <taxon>Bacillota</taxon>
        <taxon>Bacilli</taxon>
        <taxon>Bacillales</taxon>
        <taxon>Paenibacillaceae</taxon>
        <taxon>Paenibacillus</taxon>
    </lineage>
</organism>
<dbReference type="PROSITE" id="PS51257">
    <property type="entry name" value="PROKAR_LIPOPROTEIN"/>
    <property type="match status" value="1"/>
</dbReference>
<feature type="signal peptide" evidence="1">
    <location>
        <begin position="1"/>
        <end position="26"/>
    </location>
</feature>
<evidence type="ECO:0000313" key="3">
    <source>
        <dbReference type="Proteomes" id="UP000838686"/>
    </source>
</evidence>
<keyword evidence="1" id="KW-0732">Signal</keyword>
<evidence type="ECO:0008006" key="4">
    <source>
        <dbReference type="Google" id="ProtNLM"/>
    </source>
</evidence>
<name>A0ABN8GVR0_9BACL</name>
<keyword evidence="3" id="KW-1185">Reference proteome</keyword>
<dbReference type="Pfam" id="PF14903">
    <property type="entry name" value="WG_beta_rep"/>
    <property type="match status" value="5"/>
</dbReference>
<dbReference type="EMBL" id="CAKMMF010000028">
    <property type="protein sequence ID" value="CAH1217220.1"/>
    <property type="molecule type" value="Genomic_DNA"/>
</dbReference>
<dbReference type="RefSeq" id="WP_236344621.1">
    <property type="nucleotide sequence ID" value="NZ_CAKMMF010000028.1"/>
</dbReference>
<comment type="caution">
    <text evidence="2">The sequence shown here is derived from an EMBL/GenBank/DDBJ whole genome shotgun (WGS) entry which is preliminary data.</text>
</comment>
<sequence>MRKLSFTTLLIIAFALACTSAGAAFADGTVKGKASIEIKERLYRIEKAGKFGFINGKGKIVIEPKYNQVAHMAGNPVYVVSDGKQIYYDADGSKLFECPLNRCGLLSEGMVVYQEKVKTEDGALKTRFGYLNDKGEKVTEPIFHYASHFADGMARVNVGKASGYIDKTGKLVIPYRFSSTSDFSEGRAVVQLQADGKYAYIDKTGKVLTPAMYAHAGRFSDGAAHVYVNGKYGYIDRNGNMFLEPQFSAAWEFSEGLAAVERNGKTFYINKQGKKVIFIGGGQFSDGLAPAFKGQETGYIDRTGKFAIQPKFVWGDVFIGELAMVYIKSEKTEIGFVEGYINRMGQIVWTP</sequence>
<dbReference type="SUPFAM" id="SSF69360">
    <property type="entry name" value="Cell wall binding repeat"/>
    <property type="match status" value="2"/>
</dbReference>
<dbReference type="Proteomes" id="UP000838686">
    <property type="component" value="Unassembled WGS sequence"/>
</dbReference>
<dbReference type="PANTHER" id="PTHR37841">
    <property type="entry name" value="GLR2918 PROTEIN"/>
    <property type="match status" value="1"/>
</dbReference>
<proteinExistence type="predicted"/>
<reference evidence="2" key="1">
    <citation type="submission" date="2022-01" db="EMBL/GenBank/DDBJ databases">
        <authorList>
            <person name="Criscuolo A."/>
        </authorList>
    </citation>
    <scope>NUCLEOTIDE SEQUENCE</scope>
    <source>
        <strain evidence="2">CIP111893</strain>
    </source>
</reference>
<gene>
    <name evidence="2" type="ORF">PAECIP111893_04236</name>
</gene>
<evidence type="ECO:0000313" key="2">
    <source>
        <dbReference type="EMBL" id="CAH1217220.1"/>
    </source>
</evidence>
<dbReference type="PANTHER" id="PTHR37841:SF1">
    <property type="entry name" value="DUF3298 DOMAIN-CONTAINING PROTEIN"/>
    <property type="match status" value="1"/>
</dbReference>
<feature type="chain" id="PRO_5047243488" description="WG repeat-containing protein" evidence="1">
    <location>
        <begin position="27"/>
        <end position="351"/>
    </location>
</feature>
<evidence type="ECO:0000256" key="1">
    <source>
        <dbReference type="SAM" id="SignalP"/>
    </source>
</evidence>
<accession>A0ABN8GVR0</accession>